<dbReference type="CTD" id="6750702"/>
<proteinExistence type="inferred from homology"/>
<keyword evidence="12" id="KW-1185">Reference proteome</keyword>
<dbReference type="SUPFAM" id="SSF52058">
    <property type="entry name" value="L domain-like"/>
    <property type="match status" value="1"/>
</dbReference>
<dbReference type="Pfam" id="PF13855">
    <property type="entry name" value="LRR_8"/>
    <property type="match status" value="1"/>
</dbReference>
<dbReference type="RefSeq" id="XP_002110042.1">
    <property type="nucleotide sequence ID" value="XM_002110006.1"/>
</dbReference>
<evidence type="ECO:0000259" key="8">
    <source>
        <dbReference type="Pfam" id="PF15904"/>
    </source>
</evidence>
<dbReference type="InterPro" id="IPR032675">
    <property type="entry name" value="LRR_dom_sf"/>
</dbReference>
<evidence type="ECO:0000259" key="10">
    <source>
        <dbReference type="Pfam" id="PF25624"/>
    </source>
</evidence>
<evidence type="ECO:0000313" key="12">
    <source>
        <dbReference type="Proteomes" id="UP000009022"/>
    </source>
</evidence>
<protein>
    <recommendedName>
        <fullName evidence="3">Serine/threonine-protein kinase 11-interacting protein</fullName>
    </recommendedName>
</protein>
<feature type="compositionally biased region" description="Polar residues" evidence="7">
    <location>
        <begin position="784"/>
        <end position="810"/>
    </location>
</feature>
<dbReference type="CDD" id="cd04371">
    <property type="entry name" value="DEP"/>
    <property type="match status" value="1"/>
</dbReference>
<dbReference type="PROSITE" id="PS51450">
    <property type="entry name" value="LRR"/>
    <property type="match status" value="2"/>
</dbReference>
<feature type="domain" description="PLEKHM2 PH" evidence="9">
    <location>
        <begin position="883"/>
        <end position="982"/>
    </location>
</feature>
<feature type="region of interest" description="Disordered" evidence="7">
    <location>
        <begin position="653"/>
        <end position="722"/>
    </location>
</feature>
<evidence type="ECO:0000256" key="6">
    <source>
        <dbReference type="ARBA" id="ARBA00022737"/>
    </source>
</evidence>
<dbReference type="eggNOG" id="KOG1859">
    <property type="taxonomic scope" value="Eukaryota"/>
</dbReference>
<accession>B3RPK9</accession>
<dbReference type="Gene3D" id="3.80.10.10">
    <property type="entry name" value="Ribonuclease Inhibitor"/>
    <property type="match status" value="2"/>
</dbReference>
<name>B3RPK9_TRIAD</name>
<dbReference type="PANTHER" id="PTHR15454">
    <property type="entry name" value="NISCHARIN RELATED"/>
    <property type="match status" value="1"/>
</dbReference>
<evidence type="ECO:0000256" key="2">
    <source>
        <dbReference type="ARBA" id="ARBA00008771"/>
    </source>
</evidence>
<dbReference type="GeneID" id="6750702"/>
<evidence type="ECO:0000256" key="1">
    <source>
        <dbReference type="ARBA" id="ARBA00004496"/>
    </source>
</evidence>
<dbReference type="EMBL" id="DS985242">
    <property type="protein sequence ID" value="EDV28208.1"/>
    <property type="molecule type" value="Genomic_DNA"/>
</dbReference>
<evidence type="ECO:0000256" key="3">
    <source>
        <dbReference type="ARBA" id="ARBA00020683"/>
    </source>
</evidence>
<dbReference type="Pfam" id="PF23142">
    <property type="entry name" value="PH_PLEKHM2"/>
    <property type="match status" value="1"/>
</dbReference>
<dbReference type="FunFam" id="3.80.10.10:FF:001451">
    <property type="entry name" value="AGAP010218-PA"/>
    <property type="match status" value="1"/>
</dbReference>
<evidence type="ECO:0000259" key="9">
    <source>
        <dbReference type="Pfam" id="PF23142"/>
    </source>
</evidence>
<feature type="region of interest" description="Disordered" evidence="7">
    <location>
        <begin position="352"/>
        <end position="388"/>
    </location>
</feature>
<dbReference type="InParanoid" id="B3RPK9"/>
<keyword evidence="4" id="KW-0963">Cytoplasm</keyword>
<evidence type="ECO:0000256" key="7">
    <source>
        <dbReference type="SAM" id="MobiDB-lite"/>
    </source>
</evidence>
<feature type="compositionally biased region" description="Polar residues" evidence="7">
    <location>
        <begin position="660"/>
        <end position="678"/>
    </location>
</feature>
<dbReference type="PANTHER" id="PTHR15454:SF69">
    <property type="entry name" value="SERINE_THREONINE-PROTEIN KINASE 11-INTERACTING PROTEIN"/>
    <property type="match status" value="1"/>
</dbReference>
<feature type="domain" description="LKB1 serine/threonine kinase interacting protein 1 N-terminal" evidence="8">
    <location>
        <begin position="13"/>
        <end position="99"/>
    </location>
</feature>
<feature type="domain" description="STK11-interacting protein C-terminal PH" evidence="10">
    <location>
        <begin position="1093"/>
        <end position="1225"/>
    </location>
</feature>
<reference evidence="11 12" key="1">
    <citation type="journal article" date="2008" name="Nature">
        <title>The Trichoplax genome and the nature of placozoans.</title>
        <authorList>
            <person name="Srivastava M."/>
            <person name="Begovic E."/>
            <person name="Chapman J."/>
            <person name="Putnam N.H."/>
            <person name="Hellsten U."/>
            <person name="Kawashima T."/>
            <person name="Kuo A."/>
            <person name="Mitros T."/>
            <person name="Salamov A."/>
            <person name="Carpenter M.L."/>
            <person name="Signorovitch A.Y."/>
            <person name="Moreno M.A."/>
            <person name="Kamm K."/>
            <person name="Grimwood J."/>
            <person name="Schmutz J."/>
            <person name="Shapiro H."/>
            <person name="Grigoriev I.V."/>
            <person name="Buss L.W."/>
            <person name="Schierwater B."/>
            <person name="Dellaporta S.L."/>
            <person name="Rokhsar D.S."/>
        </authorList>
    </citation>
    <scope>NUCLEOTIDE SEQUENCE [LARGE SCALE GENOMIC DNA]</scope>
    <source>
        <strain evidence="11 12">Grell-BS-1999</strain>
    </source>
</reference>
<keyword evidence="5" id="KW-0433">Leucine-rich repeat</keyword>
<dbReference type="Pfam" id="PF25624">
    <property type="entry name" value="PH_S11IP_C"/>
    <property type="match status" value="1"/>
</dbReference>
<dbReference type="Pfam" id="PF15904">
    <property type="entry name" value="LIP1"/>
    <property type="match status" value="1"/>
</dbReference>
<gene>
    <name evidence="11" type="ORF">TRIADDRAFT_53577</name>
</gene>
<sequence length="1233" mass="138449">MAAAKNDDLGLQFISKFVKLLRAKGEEILSGKAALSLNLASLHYINQRLKDIGFDENHQSLEKDFDIITVKDHLRKKGNEDILVIYDFMQKAIKLKLINHGATLWNSPKINLSRFRSLQSLEIKKIPLSCIAGLKFLRPQLKSLTFTRCVQHLSEVLISCCSDRTVPSLWSKLEVADFGHNSITSVDDSLNFLPMLQTLLLNDNRLLNKNCNFEMIMCNISVLNLGYNNLDKIPVMSYETKKSLKVLILKNNSLDNIEGIKDYKNLEILDLSGNLITSHTILSPLASLHSLCNTFILDGKQLTSQELKAKITNNFNIKQTSISSERQSIPAVPNGIGTNIINGADNLLAVNSSPTSSVIKPKKKRGKSSKQQASTPTKPSQDETSRFTEKAKKSKISYGKDWLFLAADELALARSQLDSLNLTTESENSTYEEYSFTNDNENVVVENNESNEVHTEDKVIQSSSLVDDGELFLVSRQLPDGTLAYYYLSIGDGCIRIKDTMKNKIIDSLKLRDLVSAVLKPSINTIDTNKTNKMLSNEDENANKEMQFTLDLTFMYPDSLRKDVLSYVIPDRKDAEKLHIQLASIADDNCSELEIERIRECLKCKHVFMVPIRYLHEGKADSIDPPINHSLCPKCGSDKVFFVVKKQSKEVAESPRSDLKNLNSSSTSFQRSHSNSHPEITAGSRESTKSTPASIAKVASSGKASLPKPAARSLDSNRNDTVDGARKFDTECKHGDFVNNQERDNSTVIVSLTTDNSSVGDNQSLLLESTNIESEESDNLHNYGKNSNDIDSISENLNTDHINSYASLRSSNDDGSEYQSKSAVSTERQEPDISGYSDDVGGYHTMDSSELLSATSLNSDNDAITQDVNKNNSKAEDFSILDHNTELVMNLTASCIVYPESTVHPCYLICTNTSIYLLEIGTADDSESNEQTQPIIARTQIENLAYIDVGYNYQSFRMEFKYDPKCFTIIVKDKNKCSSFLDYFCGYWSSTTSLRDYDVSLSHDHISYTCNNIRAQLILKDRNDFNNIHEIGETLRKLALRSSKTDLIGDKKFKKKVFRDCFVANQFLDWLMDVTDSSRLKDENVTVSAPDVEENPKDILLYLLVNITINDDCYENVCLVVSPDDMYIARVNFTLPISRVLPKIHLLKARQSQFLIIAKQAITSILEVEIDSKVPHQLILKLCDESEMNEIIWIICAGSDYSKDVIITTLKEPYKKRFGIDLSILIDDESKNT</sequence>
<dbReference type="HOGENOM" id="CLU_267497_0_0_1"/>
<dbReference type="Proteomes" id="UP000009022">
    <property type="component" value="Unassembled WGS sequence"/>
</dbReference>
<dbReference type="InterPro" id="IPR057288">
    <property type="entry name" value="PH_PLEKHM2"/>
</dbReference>
<feature type="region of interest" description="Disordered" evidence="7">
    <location>
        <begin position="774"/>
        <end position="845"/>
    </location>
</feature>
<evidence type="ECO:0000256" key="5">
    <source>
        <dbReference type="ARBA" id="ARBA00022614"/>
    </source>
</evidence>
<evidence type="ECO:0000256" key="4">
    <source>
        <dbReference type="ARBA" id="ARBA00022490"/>
    </source>
</evidence>
<dbReference type="OrthoDB" id="7451790at2759"/>
<dbReference type="InterPro" id="IPR031782">
    <property type="entry name" value="LIP1_N"/>
</dbReference>
<dbReference type="Gene3D" id="1.10.10.10">
    <property type="entry name" value="Winged helix-like DNA-binding domain superfamily/Winged helix DNA-binding domain"/>
    <property type="match status" value="1"/>
</dbReference>
<feature type="compositionally biased region" description="Polar residues" evidence="7">
    <location>
        <begin position="817"/>
        <end position="826"/>
    </location>
</feature>
<comment type="similarity">
    <text evidence="2">Belongs to the STK11IP family.</text>
</comment>
<dbReference type="InterPro" id="IPR057676">
    <property type="entry name" value="PH_S11IP_C"/>
</dbReference>
<dbReference type="InterPro" id="IPR001611">
    <property type="entry name" value="Leu-rich_rpt"/>
</dbReference>
<dbReference type="InterPro" id="IPR036388">
    <property type="entry name" value="WH-like_DNA-bd_sf"/>
</dbReference>
<dbReference type="STRING" id="10228.B3RPK9"/>
<organism evidence="11 12">
    <name type="scientific">Trichoplax adhaerens</name>
    <name type="common">Trichoplax reptans</name>
    <dbReference type="NCBI Taxonomy" id="10228"/>
    <lineage>
        <taxon>Eukaryota</taxon>
        <taxon>Metazoa</taxon>
        <taxon>Placozoa</taxon>
        <taxon>Uniplacotomia</taxon>
        <taxon>Trichoplacea</taxon>
        <taxon>Trichoplacidae</taxon>
        <taxon>Trichoplax</taxon>
    </lineage>
</organism>
<dbReference type="AlphaFoldDB" id="B3RPK9"/>
<dbReference type="KEGG" id="tad:TRIADDRAFT_53577"/>
<dbReference type="GO" id="GO:0005737">
    <property type="term" value="C:cytoplasm"/>
    <property type="evidence" value="ECO:0000318"/>
    <property type="project" value="GO_Central"/>
</dbReference>
<comment type="subcellular location">
    <subcellularLocation>
        <location evidence="1">Cytoplasm</location>
    </subcellularLocation>
</comment>
<evidence type="ECO:0000313" key="11">
    <source>
        <dbReference type="EMBL" id="EDV28208.1"/>
    </source>
</evidence>
<keyword evidence="6" id="KW-0677">Repeat</keyword>